<evidence type="ECO:0000313" key="1">
    <source>
        <dbReference type="EMBL" id="CAE7898818.1"/>
    </source>
</evidence>
<name>A0A813BDU1_9DINO</name>
<dbReference type="InterPro" id="IPR036691">
    <property type="entry name" value="Endo/exonu/phosph_ase_sf"/>
</dbReference>
<dbReference type="Proteomes" id="UP000601435">
    <property type="component" value="Unassembled WGS sequence"/>
</dbReference>
<protein>
    <recommendedName>
        <fullName evidence="3">Reverse transcriptase domain-containing protein</fullName>
    </recommendedName>
</protein>
<comment type="caution">
    <text evidence="1">The sequence shown here is derived from an EMBL/GenBank/DDBJ whole genome shotgun (WGS) entry which is preliminary data.</text>
</comment>
<sequence length="573" mass="65071">MLSSLRLARIHPFDGAFVILLQEIITDTGKHFAEEKGIQLFAGKLEADWRGTGIAHTGDVLRTSCKMLRGACSCALRYEDLKFLATSAHVPHHATIEATDEILDSLSQQLRHVHKAVLGVDANETFHQATDGKAAHGDPEQMIHKSSHFPYNTRFQPRRIDYIMLKHLPSIQGDVLAHRDVASSDHEPIWVQIEITSTTHRPSEHAPEWGSRRLRGPTEVKAILDQPILRGDSLAMLTKTAIAITVPGKVLPHFEESINLKQLRCRAIRQPPGRERRQMWKEVCRSHTREHRKWRQKLLDRTAIGDWTAKKALLQSTRNHDWALPLTDDPSWKESLSTHFAGIFQKQRAALVDAAFAKIDKELALRCKAHPWRPFTMEEMLKVRKRWKNGRSCGPDLVSHEAMKALLPHPYWGEVMRELFSDMLYTAKIPQSIERGVSILLAKNSRVELLMILRRVCRVAFDFGIEMYVAKLDIRKAFDSVFQESMALRVQEHVDVQGGMPWEARAWVSLLRSDTLTVTFCGENLVLRQTNGVRQGSPDSPVAFGSVVARDLDECLGEAKTFKPLENDPPPED</sequence>
<dbReference type="OrthoDB" id="442695at2759"/>
<proteinExistence type="predicted"/>
<organism evidence="1 2">
    <name type="scientific">Symbiodinium necroappetens</name>
    <dbReference type="NCBI Taxonomy" id="1628268"/>
    <lineage>
        <taxon>Eukaryota</taxon>
        <taxon>Sar</taxon>
        <taxon>Alveolata</taxon>
        <taxon>Dinophyceae</taxon>
        <taxon>Suessiales</taxon>
        <taxon>Symbiodiniaceae</taxon>
        <taxon>Symbiodinium</taxon>
    </lineage>
</organism>
<keyword evidence="2" id="KW-1185">Reference proteome</keyword>
<gene>
    <name evidence="1" type="ORF">SNEC2469_LOCUS30191</name>
</gene>
<accession>A0A813BDU1</accession>
<evidence type="ECO:0000313" key="2">
    <source>
        <dbReference type="Proteomes" id="UP000601435"/>
    </source>
</evidence>
<reference evidence="1" key="1">
    <citation type="submission" date="2021-02" db="EMBL/GenBank/DDBJ databases">
        <authorList>
            <person name="Dougan E. K."/>
            <person name="Rhodes N."/>
            <person name="Thang M."/>
            <person name="Chan C."/>
        </authorList>
    </citation>
    <scope>NUCLEOTIDE SEQUENCE</scope>
</reference>
<feature type="non-terminal residue" evidence="1">
    <location>
        <position position="1"/>
    </location>
</feature>
<dbReference type="AlphaFoldDB" id="A0A813BDU1"/>
<dbReference type="Gene3D" id="3.60.10.10">
    <property type="entry name" value="Endonuclease/exonuclease/phosphatase"/>
    <property type="match status" value="1"/>
</dbReference>
<dbReference type="SUPFAM" id="SSF56219">
    <property type="entry name" value="DNase I-like"/>
    <property type="match status" value="1"/>
</dbReference>
<evidence type="ECO:0008006" key="3">
    <source>
        <dbReference type="Google" id="ProtNLM"/>
    </source>
</evidence>
<dbReference type="EMBL" id="CAJNJA010069765">
    <property type="protein sequence ID" value="CAE7898818.1"/>
    <property type="molecule type" value="Genomic_DNA"/>
</dbReference>